<feature type="active site" description="Proton donor" evidence="5">
    <location>
        <position position="481"/>
    </location>
</feature>
<evidence type="ECO:0000313" key="9">
    <source>
        <dbReference type="Proteomes" id="UP001218218"/>
    </source>
</evidence>
<proteinExistence type="inferred from homology"/>
<dbReference type="GO" id="GO:0050660">
    <property type="term" value="F:flavin adenine dinucleotide binding"/>
    <property type="evidence" value="ECO:0007669"/>
    <property type="project" value="InterPro"/>
</dbReference>
<evidence type="ECO:0000256" key="2">
    <source>
        <dbReference type="ARBA" id="ARBA00010790"/>
    </source>
</evidence>
<evidence type="ECO:0000256" key="4">
    <source>
        <dbReference type="ARBA" id="ARBA00022827"/>
    </source>
</evidence>
<feature type="domain" description="Glucose-methanol-choline oxidoreductase N-terminal" evidence="7">
    <location>
        <begin position="257"/>
        <end position="271"/>
    </location>
</feature>
<evidence type="ECO:0000256" key="3">
    <source>
        <dbReference type="ARBA" id="ARBA00022630"/>
    </source>
</evidence>
<dbReference type="InterPro" id="IPR036188">
    <property type="entry name" value="FAD/NAD-bd_sf"/>
</dbReference>
<keyword evidence="4 6" id="KW-0274">FAD</keyword>
<dbReference type="Gene3D" id="3.30.560.10">
    <property type="entry name" value="Glucose Oxidase, domain 3"/>
    <property type="match status" value="1"/>
</dbReference>
<protein>
    <submittedName>
        <fullName evidence="8">Aryl-alcohol-oxidase from pleurotus Eryingii</fullName>
    </submittedName>
</protein>
<dbReference type="PANTHER" id="PTHR11552:SF147">
    <property type="entry name" value="CHOLINE DEHYDROGENASE, MITOCHONDRIAL"/>
    <property type="match status" value="1"/>
</dbReference>
<dbReference type="GO" id="GO:0016614">
    <property type="term" value="F:oxidoreductase activity, acting on CH-OH group of donors"/>
    <property type="evidence" value="ECO:0007669"/>
    <property type="project" value="InterPro"/>
</dbReference>
<accession>A0AAD7AQL9</accession>
<evidence type="ECO:0000256" key="1">
    <source>
        <dbReference type="ARBA" id="ARBA00001974"/>
    </source>
</evidence>
<dbReference type="InterPro" id="IPR000172">
    <property type="entry name" value="GMC_OxRdtase_N"/>
</dbReference>
<dbReference type="PROSITE" id="PS00624">
    <property type="entry name" value="GMC_OXRED_2"/>
    <property type="match status" value="1"/>
</dbReference>
<feature type="active site" description="Proton acceptor" evidence="5">
    <location>
        <position position="525"/>
    </location>
</feature>
<comment type="caution">
    <text evidence="8">The sequence shown here is derived from an EMBL/GenBank/DDBJ whole genome shotgun (WGS) entry which is preliminary data.</text>
</comment>
<evidence type="ECO:0000259" key="7">
    <source>
        <dbReference type="PROSITE" id="PS00624"/>
    </source>
</evidence>
<dbReference type="Pfam" id="PF00732">
    <property type="entry name" value="GMC_oxred_N"/>
    <property type="match status" value="1"/>
</dbReference>
<sequence>MFITFVFQERDQAQLGEVAESSAKFQDPAAEACVRCFLYVSALADDDYTTTPQAGMNGAVLDYSRGHVLGGSSSTNAMIYTRGSSDDFDRFTSYTGDSGWAWKNMLPYFLKNEKWVPPADNHNTVGQFDPAVHSKNGVTSVSLSGYPWPDSSKRIIQTTKDLPDQFPFVLDMNAGDNIGVGWLQATIDDGARSSSATSYLGPKYISRPNLHVLLNAQVSRVLPSSKSSLHFSTVEFSQDQIKLHTVTAAKEIVLFAGSVGTPHVLLNSGIGNKTTLEGLGIASVLDLPSVGQNFTDQPVVSNTWMVNSNDTFESFTQNATAFAEYLTQWNDTRTGPLVDTVATHIAYLRLDSNSTIFEQFEDPSAGPKSPHLELSLNLPVALPGHFFRSTTAVVSPASRGSITLNTTNPSPFNAPLIDPALFASAFDMFAMRAAIRKSQQLLSAPAFTDYVLGPVDALGTALASDAALDAYIRATAIPGSHCVGGAAMSPKYARWGVVDPDLRVKGVTGLRIVDASVMPFVPSAHTMAPTYAVAERGIDMIKSSWA</sequence>
<comment type="similarity">
    <text evidence="2">Belongs to the GMC oxidoreductase family.</text>
</comment>
<dbReference type="SUPFAM" id="SSF54373">
    <property type="entry name" value="FAD-linked reductases, C-terminal domain"/>
    <property type="match status" value="1"/>
</dbReference>
<dbReference type="SUPFAM" id="SSF51905">
    <property type="entry name" value="FAD/NAD(P)-binding domain"/>
    <property type="match status" value="1"/>
</dbReference>
<dbReference type="Pfam" id="PF05199">
    <property type="entry name" value="GMC_oxred_C"/>
    <property type="match status" value="1"/>
</dbReference>
<feature type="binding site" evidence="6">
    <location>
        <position position="218"/>
    </location>
    <ligand>
        <name>FAD</name>
        <dbReference type="ChEBI" id="CHEBI:57692"/>
    </ligand>
</feature>
<dbReference type="AlphaFoldDB" id="A0AAD7AQL9"/>
<dbReference type="PANTHER" id="PTHR11552">
    <property type="entry name" value="GLUCOSE-METHANOL-CHOLINE GMC OXIDOREDUCTASE"/>
    <property type="match status" value="1"/>
</dbReference>
<dbReference type="InterPro" id="IPR007867">
    <property type="entry name" value="GMC_OxRtase_C"/>
</dbReference>
<feature type="binding site" evidence="6">
    <location>
        <position position="68"/>
    </location>
    <ligand>
        <name>FAD</name>
        <dbReference type="ChEBI" id="CHEBI:57692"/>
    </ligand>
</feature>
<comment type="cofactor">
    <cofactor evidence="1 6">
        <name>FAD</name>
        <dbReference type="ChEBI" id="CHEBI:57692"/>
    </cofactor>
</comment>
<keyword evidence="3" id="KW-0285">Flavoprotein</keyword>
<dbReference type="InterPro" id="IPR012132">
    <property type="entry name" value="GMC_OxRdtase"/>
</dbReference>
<organism evidence="8 9">
    <name type="scientific">Mycena albidolilacea</name>
    <dbReference type="NCBI Taxonomy" id="1033008"/>
    <lineage>
        <taxon>Eukaryota</taxon>
        <taxon>Fungi</taxon>
        <taxon>Dikarya</taxon>
        <taxon>Basidiomycota</taxon>
        <taxon>Agaricomycotina</taxon>
        <taxon>Agaricomycetes</taxon>
        <taxon>Agaricomycetidae</taxon>
        <taxon>Agaricales</taxon>
        <taxon>Marasmiineae</taxon>
        <taxon>Mycenaceae</taxon>
        <taxon>Mycena</taxon>
    </lineage>
</organism>
<gene>
    <name evidence="8" type="ORF">DFH08DRAFT_920067</name>
</gene>
<dbReference type="Gene3D" id="3.50.50.60">
    <property type="entry name" value="FAD/NAD(P)-binding domain"/>
    <property type="match status" value="1"/>
</dbReference>
<evidence type="ECO:0000256" key="5">
    <source>
        <dbReference type="PIRSR" id="PIRSR000137-1"/>
    </source>
</evidence>
<evidence type="ECO:0000256" key="6">
    <source>
        <dbReference type="PIRSR" id="PIRSR000137-2"/>
    </source>
</evidence>
<name>A0AAD7AQL9_9AGAR</name>
<keyword evidence="9" id="KW-1185">Reference proteome</keyword>
<reference evidence="8" key="1">
    <citation type="submission" date="2023-03" db="EMBL/GenBank/DDBJ databases">
        <title>Massive genome expansion in bonnet fungi (Mycena s.s.) driven by repeated elements and novel gene families across ecological guilds.</title>
        <authorList>
            <consortium name="Lawrence Berkeley National Laboratory"/>
            <person name="Harder C.B."/>
            <person name="Miyauchi S."/>
            <person name="Viragh M."/>
            <person name="Kuo A."/>
            <person name="Thoen E."/>
            <person name="Andreopoulos B."/>
            <person name="Lu D."/>
            <person name="Skrede I."/>
            <person name="Drula E."/>
            <person name="Henrissat B."/>
            <person name="Morin E."/>
            <person name="Kohler A."/>
            <person name="Barry K."/>
            <person name="LaButti K."/>
            <person name="Morin E."/>
            <person name="Salamov A."/>
            <person name="Lipzen A."/>
            <person name="Mereny Z."/>
            <person name="Hegedus B."/>
            <person name="Baldrian P."/>
            <person name="Stursova M."/>
            <person name="Weitz H."/>
            <person name="Taylor A."/>
            <person name="Grigoriev I.V."/>
            <person name="Nagy L.G."/>
            <person name="Martin F."/>
            <person name="Kauserud H."/>
        </authorList>
    </citation>
    <scope>NUCLEOTIDE SEQUENCE</scope>
    <source>
        <strain evidence="8">CBHHK002</strain>
    </source>
</reference>
<evidence type="ECO:0000313" key="8">
    <source>
        <dbReference type="EMBL" id="KAJ7366029.1"/>
    </source>
</evidence>
<dbReference type="PIRSF" id="PIRSF000137">
    <property type="entry name" value="Alcohol_oxidase"/>
    <property type="match status" value="1"/>
</dbReference>
<dbReference type="Proteomes" id="UP001218218">
    <property type="component" value="Unassembled WGS sequence"/>
</dbReference>
<dbReference type="EMBL" id="JARIHO010000002">
    <property type="protein sequence ID" value="KAJ7366029.1"/>
    <property type="molecule type" value="Genomic_DNA"/>
</dbReference>